<evidence type="ECO:0000256" key="7">
    <source>
        <dbReference type="ARBA" id="ARBA00023128"/>
    </source>
</evidence>
<dbReference type="GO" id="GO:0022857">
    <property type="term" value="F:transmembrane transporter activity"/>
    <property type="evidence" value="ECO:0007669"/>
    <property type="project" value="TreeGrafter"/>
</dbReference>
<dbReference type="InterPro" id="IPR002067">
    <property type="entry name" value="MCP"/>
</dbReference>
<comment type="caution">
    <text evidence="11">The sequence shown here is derived from an EMBL/GenBank/DDBJ whole genome shotgun (WGS) entry which is preliminary data.</text>
</comment>
<keyword evidence="8 9" id="KW-0472">Membrane</keyword>
<evidence type="ECO:0000256" key="2">
    <source>
        <dbReference type="ARBA" id="ARBA00006375"/>
    </source>
</evidence>
<keyword evidence="5" id="KW-0677">Repeat</keyword>
<keyword evidence="7" id="KW-0496">Mitochondrion</keyword>
<dbReference type="Gene3D" id="1.50.40.10">
    <property type="entry name" value="Mitochondrial carrier domain"/>
    <property type="match status" value="2"/>
</dbReference>
<dbReference type="InterPro" id="IPR018108">
    <property type="entry name" value="MCP_transmembrane"/>
</dbReference>
<comment type="similarity">
    <text evidence="2 10">Belongs to the mitochondrial carrier (TC 2.A.29) family.</text>
</comment>
<dbReference type="EMBL" id="CATQJA010000121">
    <property type="protein sequence ID" value="CAJ0557832.1"/>
    <property type="molecule type" value="Genomic_DNA"/>
</dbReference>
<proteinExistence type="inferred from homology"/>
<dbReference type="PROSITE" id="PS50920">
    <property type="entry name" value="SOLCAR"/>
    <property type="match status" value="3"/>
</dbReference>
<feature type="non-terminal residue" evidence="11">
    <location>
        <position position="286"/>
    </location>
</feature>
<evidence type="ECO:0000256" key="1">
    <source>
        <dbReference type="ARBA" id="ARBA00004225"/>
    </source>
</evidence>
<evidence type="ECO:0000256" key="9">
    <source>
        <dbReference type="PROSITE-ProRule" id="PRU00282"/>
    </source>
</evidence>
<dbReference type="Proteomes" id="UP001177023">
    <property type="component" value="Unassembled WGS sequence"/>
</dbReference>
<evidence type="ECO:0000313" key="11">
    <source>
        <dbReference type="EMBL" id="CAJ0557832.1"/>
    </source>
</evidence>
<feature type="repeat" description="Solcar" evidence="9">
    <location>
        <begin position="100"/>
        <end position="188"/>
    </location>
</feature>
<dbReference type="AlphaFoldDB" id="A0AA36C3R4"/>
<evidence type="ECO:0000256" key="10">
    <source>
        <dbReference type="RuleBase" id="RU000488"/>
    </source>
</evidence>
<reference evidence="11" key="1">
    <citation type="submission" date="2023-06" db="EMBL/GenBank/DDBJ databases">
        <authorList>
            <person name="Delattre M."/>
        </authorList>
    </citation>
    <scope>NUCLEOTIDE SEQUENCE</scope>
    <source>
        <strain evidence="11">AF72</strain>
    </source>
</reference>
<sequence length="286" mass="31087">MTVNDFLAGSVAGAAGIFFGYPLDTVKTRLQTSSSYSGIIQCVGKVLKTEGVLGMYKGVTAPCLFAGIQHSLLFAGYATTLHLMHPGEAHVEARKDLPLAEIMFASFIGSIPQLVPSIPVEAVKTRLQFQTEGYASASARFHGPWDCARKMWKAEGIRAIYRGGNVMAVRDCFGNLFYLPVYETLHRFLKNQGSNTTAAQLIAGGCAGSVSWLSICPLEVIKSRIQIADTPRSTLAVGREILAAEGWRAFYKGGLSMVLRGFPVNAIIFLVYEQCLLFMEKEKTAS</sequence>
<feature type="repeat" description="Solcar" evidence="9">
    <location>
        <begin position="195"/>
        <end position="278"/>
    </location>
</feature>
<dbReference type="Pfam" id="PF00153">
    <property type="entry name" value="Mito_carr"/>
    <property type="match status" value="3"/>
</dbReference>
<evidence type="ECO:0000256" key="3">
    <source>
        <dbReference type="ARBA" id="ARBA00022448"/>
    </source>
</evidence>
<organism evidence="11 12">
    <name type="scientific">Mesorhabditis spiculigera</name>
    <dbReference type="NCBI Taxonomy" id="96644"/>
    <lineage>
        <taxon>Eukaryota</taxon>
        <taxon>Metazoa</taxon>
        <taxon>Ecdysozoa</taxon>
        <taxon>Nematoda</taxon>
        <taxon>Chromadorea</taxon>
        <taxon>Rhabditida</taxon>
        <taxon>Rhabditina</taxon>
        <taxon>Rhabditomorpha</taxon>
        <taxon>Rhabditoidea</taxon>
        <taxon>Rhabditidae</taxon>
        <taxon>Mesorhabditinae</taxon>
        <taxon>Mesorhabditis</taxon>
    </lineage>
</organism>
<feature type="repeat" description="Solcar" evidence="9">
    <location>
        <begin position="1"/>
        <end position="83"/>
    </location>
</feature>
<gene>
    <name evidence="11" type="ORF">MSPICULIGERA_LOCUS582</name>
</gene>
<comment type="subcellular location">
    <subcellularLocation>
        <location evidence="1">Mitochondrion membrane</location>
        <topology evidence="1">Multi-pass membrane protein</topology>
    </subcellularLocation>
</comment>
<evidence type="ECO:0000256" key="6">
    <source>
        <dbReference type="ARBA" id="ARBA00022989"/>
    </source>
</evidence>
<name>A0AA36C3R4_9BILA</name>
<evidence type="ECO:0000256" key="5">
    <source>
        <dbReference type="ARBA" id="ARBA00022737"/>
    </source>
</evidence>
<dbReference type="PANTHER" id="PTHR45624">
    <property type="entry name" value="MITOCHONDRIAL BASIC AMINO ACIDS TRANSPORTER-RELATED"/>
    <property type="match status" value="1"/>
</dbReference>
<evidence type="ECO:0000313" key="12">
    <source>
        <dbReference type="Proteomes" id="UP001177023"/>
    </source>
</evidence>
<keyword evidence="6" id="KW-1133">Transmembrane helix</keyword>
<dbReference type="SUPFAM" id="SSF103506">
    <property type="entry name" value="Mitochondrial carrier"/>
    <property type="match status" value="1"/>
</dbReference>
<dbReference type="PANTHER" id="PTHR45624:SF10">
    <property type="entry name" value="SLC (SOLUTE CARRIER) HOMOLOG"/>
    <property type="match status" value="1"/>
</dbReference>
<keyword evidence="12" id="KW-1185">Reference proteome</keyword>
<dbReference type="InterPro" id="IPR050567">
    <property type="entry name" value="Mitochondrial_Carrier"/>
</dbReference>
<dbReference type="PRINTS" id="PR00926">
    <property type="entry name" value="MITOCARRIER"/>
</dbReference>
<keyword evidence="4 9" id="KW-0812">Transmembrane</keyword>
<keyword evidence="3 10" id="KW-0813">Transport</keyword>
<protein>
    <recommendedName>
        <fullName evidence="13">Mitochondrial carrier protein</fullName>
    </recommendedName>
</protein>
<dbReference type="InterPro" id="IPR023395">
    <property type="entry name" value="MCP_dom_sf"/>
</dbReference>
<evidence type="ECO:0000256" key="4">
    <source>
        <dbReference type="ARBA" id="ARBA00022692"/>
    </source>
</evidence>
<accession>A0AA36C3R4</accession>
<evidence type="ECO:0008006" key="13">
    <source>
        <dbReference type="Google" id="ProtNLM"/>
    </source>
</evidence>
<evidence type="ECO:0000256" key="8">
    <source>
        <dbReference type="ARBA" id="ARBA00023136"/>
    </source>
</evidence>
<dbReference type="GO" id="GO:0031966">
    <property type="term" value="C:mitochondrial membrane"/>
    <property type="evidence" value="ECO:0007669"/>
    <property type="project" value="UniProtKB-SubCell"/>
</dbReference>